<dbReference type="AlphaFoldDB" id="A0A7R7DLL9"/>
<dbReference type="EMBL" id="AP023355">
    <property type="protein sequence ID" value="BCJ33945.1"/>
    <property type="molecule type" value="Genomic_DNA"/>
</dbReference>
<keyword evidence="5" id="KW-0804">Transcription</keyword>
<evidence type="ECO:0000256" key="1">
    <source>
        <dbReference type="ARBA" id="ARBA00005384"/>
    </source>
</evidence>
<dbReference type="KEGG" id="atl:Athai_14480"/>
<dbReference type="Gene3D" id="3.40.640.10">
    <property type="entry name" value="Type I PLP-dependent aspartate aminotransferase-like (Major domain)"/>
    <property type="match status" value="1"/>
</dbReference>
<dbReference type="InterPro" id="IPR015421">
    <property type="entry name" value="PyrdxlP-dep_Trfase_major"/>
</dbReference>
<dbReference type="Pfam" id="PF00155">
    <property type="entry name" value="Aminotran_1_2"/>
    <property type="match status" value="1"/>
</dbReference>
<proteinExistence type="inferred from homology"/>
<evidence type="ECO:0000256" key="5">
    <source>
        <dbReference type="ARBA" id="ARBA00023163"/>
    </source>
</evidence>
<dbReference type="InterPro" id="IPR006016">
    <property type="entry name" value="UspA"/>
</dbReference>
<feature type="domain" description="HTH gntR-type" evidence="8">
    <location>
        <begin position="17"/>
        <end position="85"/>
    </location>
</feature>
<dbReference type="PANTHER" id="PTHR46577:SF1">
    <property type="entry name" value="HTH-TYPE TRANSCRIPTIONAL REGULATORY PROTEIN GABR"/>
    <property type="match status" value="1"/>
</dbReference>
<organism evidence="9 10">
    <name type="scientific">Actinocatenispora thailandica</name>
    <dbReference type="NCBI Taxonomy" id="227318"/>
    <lineage>
        <taxon>Bacteria</taxon>
        <taxon>Bacillati</taxon>
        <taxon>Actinomycetota</taxon>
        <taxon>Actinomycetes</taxon>
        <taxon>Micromonosporales</taxon>
        <taxon>Micromonosporaceae</taxon>
        <taxon>Actinocatenispora</taxon>
    </lineage>
</organism>
<evidence type="ECO:0000313" key="10">
    <source>
        <dbReference type="Proteomes" id="UP000611640"/>
    </source>
</evidence>
<feature type="transmembrane region" description="Helical" evidence="7">
    <location>
        <begin position="621"/>
        <end position="643"/>
    </location>
</feature>
<keyword evidence="10" id="KW-1185">Reference proteome</keyword>
<evidence type="ECO:0000256" key="3">
    <source>
        <dbReference type="ARBA" id="ARBA00023015"/>
    </source>
</evidence>
<protein>
    <recommendedName>
        <fullName evidence="8">HTH gntR-type domain-containing protein</fullName>
    </recommendedName>
</protein>
<dbReference type="InterPro" id="IPR015424">
    <property type="entry name" value="PyrdxlP-dep_Trfase"/>
</dbReference>
<keyword evidence="7" id="KW-0812">Transmembrane</keyword>
<dbReference type="Pfam" id="PF00582">
    <property type="entry name" value="Usp"/>
    <property type="match status" value="1"/>
</dbReference>
<dbReference type="SUPFAM" id="SSF46785">
    <property type="entry name" value="Winged helix' DNA-binding domain"/>
    <property type="match status" value="1"/>
</dbReference>
<dbReference type="Proteomes" id="UP000611640">
    <property type="component" value="Chromosome"/>
</dbReference>
<sequence>MEYDEARWLVLARRPGERLADAVQRVVHDAIRAGSLRPGVRLPSSRTLAAHFGVSRGVVTEAYEQLTAQGYLVSRTKAAPVVAATDRSDGAPRRPAERSGTAPVRFDFTATTPDVAHFPAQRWAAYLSMAARSLPAAGYGYGDVRGTEHLRRTLADHLGRTRGVAADPEHILVTHGTAQAVDLLMRVLASAGGRCIAVEDPSLTSQADRIREHGLAVSPTPVDASGLRTDRLDVDAVILTPAHQFPTGVVLSGERRRQLVGWARRTGGLLVEDDYDAEFRYDRQPVRALHGLDPSSVAYLGTTSKTLAPALRLAWMVLPERYLPEARRIRHLMDVCPPAVDQEALALMIEHGHYDRHVRRARKTYQRRRRRLAEAVDERLPGCRIEGIAAGVHALLRLPPGANGAAVAERALDAGVSVAPLSRFALAATSFHGLVLGYGRIPRTGSTTRSPRWPRRSARDDRPGAGSIRDRPYRGVTRQAHRRTPAPGRIAAEAGCGPHSRCGRPPLRTLGGGTGSPVNRYLRVLRFALTQQANAYGFTLVIWGTGAVAIGSLGHPGPLDVFAYIGGALLSVVLIVATTFGPRGALHAVEPERRAFAAMHLLSVPVAIAAGWAPAALLNGWFGYFLASFTAVLAYEAILALQIDLSLIGARRPLDTEASPRLSTLRPRPANGGQPVTRQPDDLCPSVMCAVDGSPSSTEAARQAALLTPAGEPLRFVTVTREADLVGAWGSPRHLVLDGWQDRLGPALTAVPEGRTVEAYPILTSDPAGVALVREASRQHAGVIALGWHDHPHPWPGNVATIIHHAPCDLLIARLDHGAPRAFRVILTIFDGSAPGRTAVRVAATLAKRLSCQLTVLVTTPAPVPETSDATVLHRQPSRLGTALRQLPCDLLVAPHDGVGRPATHGLTMHFVRSCNASVLLLRAERSPGIRRIPRP</sequence>
<dbReference type="SUPFAM" id="SSF52402">
    <property type="entry name" value="Adenine nucleotide alpha hydrolases-like"/>
    <property type="match status" value="2"/>
</dbReference>
<feature type="transmembrane region" description="Helical" evidence="7">
    <location>
        <begin position="595"/>
        <end position="615"/>
    </location>
</feature>
<feature type="region of interest" description="Disordered" evidence="6">
    <location>
        <begin position="443"/>
        <end position="497"/>
    </location>
</feature>
<keyword evidence="2" id="KW-0663">Pyridoxal phosphate</keyword>
<dbReference type="Gene3D" id="1.10.10.10">
    <property type="entry name" value="Winged helix-like DNA-binding domain superfamily/Winged helix DNA-binding domain"/>
    <property type="match status" value="1"/>
</dbReference>
<dbReference type="SMART" id="SM00345">
    <property type="entry name" value="HTH_GNTR"/>
    <property type="match status" value="1"/>
</dbReference>
<dbReference type="InterPro" id="IPR004839">
    <property type="entry name" value="Aminotransferase_I/II_large"/>
</dbReference>
<dbReference type="InterPro" id="IPR036390">
    <property type="entry name" value="WH_DNA-bd_sf"/>
</dbReference>
<dbReference type="PANTHER" id="PTHR46577">
    <property type="entry name" value="HTH-TYPE TRANSCRIPTIONAL REGULATORY PROTEIN GABR"/>
    <property type="match status" value="1"/>
</dbReference>
<evidence type="ECO:0000256" key="4">
    <source>
        <dbReference type="ARBA" id="ARBA00023125"/>
    </source>
</evidence>
<keyword evidence="4" id="KW-0238">DNA-binding</keyword>
<dbReference type="RefSeq" id="WP_239156767.1">
    <property type="nucleotide sequence ID" value="NZ_AP023355.1"/>
</dbReference>
<evidence type="ECO:0000313" key="9">
    <source>
        <dbReference type="EMBL" id="BCJ33945.1"/>
    </source>
</evidence>
<name>A0A7R7DLL9_9ACTN</name>
<feature type="compositionally biased region" description="Basic and acidic residues" evidence="6">
    <location>
        <begin position="457"/>
        <end position="473"/>
    </location>
</feature>
<accession>A0A7R7DLL9</accession>
<dbReference type="InterPro" id="IPR036388">
    <property type="entry name" value="WH-like_DNA-bd_sf"/>
</dbReference>
<dbReference type="SUPFAM" id="SSF53383">
    <property type="entry name" value="PLP-dependent transferases"/>
    <property type="match status" value="1"/>
</dbReference>
<dbReference type="GO" id="GO:0030170">
    <property type="term" value="F:pyridoxal phosphate binding"/>
    <property type="evidence" value="ECO:0007669"/>
    <property type="project" value="InterPro"/>
</dbReference>
<evidence type="ECO:0000259" key="8">
    <source>
        <dbReference type="PROSITE" id="PS50949"/>
    </source>
</evidence>
<dbReference type="Pfam" id="PF00392">
    <property type="entry name" value="GntR"/>
    <property type="match status" value="1"/>
</dbReference>
<reference evidence="9 10" key="1">
    <citation type="submission" date="2020-08" db="EMBL/GenBank/DDBJ databases">
        <title>Whole genome shotgun sequence of Actinocatenispora thailandica NBRC 105041.</title>
        <authorList>
            <person name="Komaki H."/>
            <person name="Tamura T."/>
        </authorList>
    </citation>
    <scope>NUCLEOTIDE SEQUENCE [LARGE SCALE GENOMIC DNA]</scope>
    <source>
        <strain evidence="9 10">NBRC 105041</strain>
    </source>
</reference>
<dbReference type="GO" id="GO:0003677">
    <property type="term" value="F:DNA binding"/>
    <property type="evidence" value="ECO:0007669"/>
    <property type="project" value="UniProtKB-KW"/>
</dbReference>
<keyword evidence="7" id="KW-1133">Transmembrane helix</keyword>
<dbReference type="CDD" id="cd07377">
    <property type="entry name" value="WHTH_GntR"/>
    <property type="match status" value="1"/>
</dbReference>
<dbReference type="PRINTS" id="PR00035">
    <property type="entry name" value="HTHGNTR"/>
</dbReference>
<dbReference type="Gene3D" id="3.40.50.12370">
    <property type="match status" value="1"/>
</dbReference>
<evidence type="ECO:0000256" key="7">
    <source>
        <dbReference type="SAM" id="Phobius"/>
    </source>
</evidence>
<comment type="similarity">
    <text evidence="1">In the C-terminal section; belongs to the class-I pyridoxal-phosphate-dependent aminotransferase family.</text>
</comment>
<gene>
    <name evidence="9" type="ORF">Athai_14480</name>
</gene>
<keyword evidence="7" id="KW-0472">Membrane</keyword>
<dbReference type="GO" id="GO:0003700">
    <property type="term" value="F:DNA-binding transcription factor activity"/>
    <property type="evidence" value="ECO:0007669"/>
    <property type="project" value="InterPro"/>
</dbReference>
<evidence type="ECO:0000256" key="6">
    <source>
        <dbReference type="SAM" id="MobiDB-lite"/>
    </source>
</evidence>
<feature type="region of interest" description="Disordered" evidence="6">
    <location>
        <begin position="660"/>
        <end position="679"/>
    </location>
</feature>
<dbReference type="InterPro" id="IPR051446">
    <property type="entry name" value="HTH_trans_reg/aminotransferase"/>
</dbReference>
<feature type="transmembrane region" description="Helical" evidence="7">
    <location>
        <begin position="561"/>
        <end position="583"/>
    </location>
</feature>
<dbReference type="CDD" id="cd00609">
    <property type="entry name" value="AAT_like"/>
    <property type="match status" value="1"/>
</dbReference>
<feature type="transmembrane region" description="Helical" evidence="7">
    <location>
        <begin position="533"/>
        <end position="555"/>
    </location>
</feature>
<evidence type="ECO:0000256" key="2">
    <source>
        <dbReference type="ARBA" id="ARBA00022898"/>
    </source>
</evidence>
<dbReference type="PROSITE" id="PS50949">
    <property type="entry name" value="HTH_GNTR"/>
    <property type="match status" value="1"/>
</dbReference>
<dbReference type="InterPro" id="IPR000524">
    <property type="entry name" value="Tscrpt_reg_HTH_GntR"/>
</dbReference>
<keyword evidence="3" id="KW-0805">Transcription regulation</keyword>
<dbReference type="CDD" id="cd00293">
    <property type="entry name" value="USP-like"/>
    <property type="match status" value="1"/>
</dbReference>